<protein>
    <submittedName>
        <fullName evidence="1">Uncharacterized protein</fullName>
    </submittedName>
</protein>
<proteinExistence type="predicted"/>
<reference evidence="1" key="1">
    <citation type="journal article" date="2022" name="bioRxiv">
        <title>Sequencing and chromosome-scale assembly of the giantPleurodeles waltlgenome.</title>
        <authorList>
            <person name="Brown T."/>
            <person name="Elewa A."/>
            <person name="Iarovenko S."/>
            <person name="Subramanian E."/>
            <person name="Araus A.J."/>
            <person name="Petzold A."/>
            <person name="Susuki M."/>
            <person name="Suzuki K.-i.T."/>
            <person name="Hayashi T."/>
            <person name="Toyoda A."/>
            <person name="Oliveira C."/>
            <person name="Osipova E."/>
            <person name="Leigh N.D."/>
            <person name="Simon A."/>
            <person name="Yun M.H."/>
        </authorList>
    </citation>
    <scope>NUCLEOTIDE SEQUENCE</scope>
    <source>
        <strain evidence="1">20211129_DDA</strain>
        <tissue evidence="1">Liver</tissue>
    </source>
</reference>
<dbReference type="EMBL" id="JANPWB010000008">
    <property type="protein sequence ID" value="KAJ1161404.1"/>
    <property type="molecule type" value="Genomic_DNA"/>
</dbReference>
<dbReference type="Proteomes" id="UP001066276">
    <property type="component" value="Chromosome 4_2"/>
</dbReference>
<keyword evidence="2" id="KW-1185">Reference proteome</keyword>
<evidence type="ECO:0000313" key="2">
    <source>
        <dbReference type="Proteomes" id="UP001066276"/>
    </source>
</evidence>
<organism evidence="1 2">
    <name type="scientific">Pleurodeles waltl</name>
    <name type="common">Iberian ribbed newt</name>
    <dbReference type="NCBI Taxonomy" id="8319"/>
    <lineage>
        <taxon>Eukaryota</taxon>
        <taxon>Metazoa</taxon>
        <taxon>Chordata</taxon>
        <taxon>Craniata</taxon>
        <taxon>Vertebrata</taxon>
        <taxon>Euteleostomi</taxon>
        <taxon>Amphibia</taxon>
        <taxon>Batrachia</taxon>
        <taxon>Caudata</taxon>
        <taxon>Salamandroidea</taxon>
        <taxon>Salamandridae</taxon>
        <taxon>Pleurodelinae</taxon>
        <taxon>Pleurodeles</taxon>
    </lineage>
</organism>
<accession>A0AAV7SCU5</accession>
<evidence type="ECO:0000313" key="1">
    <source>
        <dbReference type="EMBL" id="KAJ1161404.1"/>
    </source>
</evidence>
<sequence length="188" mass="20994">MDAAGTAMLAGSGCSSRRRLGCDEASPLYQAWATVDPWGDGSHAACLGSLHPFPRNQRLSLRPPALTPLYRARAVGSWGTPPQSLGRWSRRLCGRLGSESAVIPGRRTERQLRAWVPFVLPGVLMEGHISNKIKYELFHISEEVSRFAQPLMRIAVIQEIMVYRAVKLSKYDGILIVVRKIQFSKVYF</sequence>
<dbReference type="AlphaFoldDB" id="A0AAV7SCU5"/>
<gene>
    <name evidence="1" type="ORF">NDU88_001890</name>
</gene>
<name>A0AAV7SCU5_PLEWA</name>
<comment type="caution">
    <text evidence="1">The sequence shown here is derived from an EMBL/GenBank/DDBJ whole genome shotgun (WGS) entry which is preliminary data.</text>
</comment>